<keyword evidence="3" id="KW-1185">Reference proteome</keyword>
<evidence type="ECO:0000313" key="2">
    <source>
        <dbReference type="EMBL" id="PMD50318.1"/>
    </source>
</evidence>
<sequence length="92" mass="10774">MASHNVAAVWKRGWLPQCAAFTSRWMRGWCWCWCWFWLRLIIAVLAVVEPDLGPKFWHLGGAFAHLSLFARQTLNLILGRGRSEHNIRDLRI</sequence>
<dbReference type="InParanoid" id="A0A2J6SHR5"/>
<dbReference type="AlphaFoldDB" id="A0A2J6SHR5"/>
<organism evidence="2 3">
    <name type="scientific">Hyaloscypha bicolor E</name>
    <dbReference type="NCBI Taxonomy" id="1095630"/>
    <lineage>
        <taxon>Eukaryota</taxon>
        <taxon>Fungi</taxon>
        <taxon>Dikarya</taxon>
        <taxon>Ascomycota</taxon>
        <taxon>Pezizomycotina</taxon>
        <taxon>Leotiomycetes</taxon>
        <taxon>Helotiales</taxon>
        <taxon>Hyaloscyphaceae</taxon>
        <taxon>Hyaloscypha</taxon>
        <taxon>Hyaloscypha bicolor</taxon>
    </lineage>
</organism>
<dbReference type="OrthoDB" id="10570824at2759"/>
<keyword evidence="1" id="KW-1133">Transmembrane helix</keyword>
<gene>
    <name evidence="2" type="ORF">K444DRAFT_265621</name>
</gene>
<evidence type="ECO:0000313" key="3">
    <source>
        <dbReference type="Proteomes" id="UP000235371"/>
    </source>
</evidence>
<dbReference type="GeneID" id="36579517"/>
<dbReference type="EMBL" id="KZ613913">
    <property type="protein sequence ID" value="PMD50318.1"/>
    <property type="molecule type" value="Genomic_DNA"/>
</dbReference>
<dbReference type="Proteomes" id="UP000235371">
    <property type="component" value="Unassembled WGS sequence"/>
</dbReference>
<evidence type="ECO:0000256" key="1">
    <source>
        <dbReference type="SAM" id="Phobius"/>
    </source>
</evidence>
<proteinExistence type="predicted"/>
<accession>A0A2J6SHR5</accession>
<keyword evidence="1" id="KW-0472">Membrane</keyword>
<feature type="transmembrane region" description="Helical" evidence="1">
    <location>
        <begin position="29"/>
        <end position="48"/>
    </location>
</feature>
<protein>
    <submittedName>
        <fullName evidence="2">Uncharacterized protein</fullName>
    </submittedName>
</protein>
<keyword evidence="1" id="KW-0812">Transmembrane</keyword>
<dbReference type="RefSeq" id="XP_024727222.1">
    <property type="nucleotide sequence ID" value="XM_024871435.1"/>
</dbReference>
<name>A0A2J6SHR5_9HELO</name>
<reference evidence="2 3" key="1">
    <citation type="submission" date="2016-04" db="EMBL/GenBank/DDBJ databases">
        <title>A degradative enzymes factory behind the ericoid mycorrhizal symbiosis.</title>
        <authorList>
            <consortium name="DOE Joint Genome Institute"/>
            <person name="Martino E."/>
            <person name="Morin E."/>
            <person name="Grelet G."/>
            <person name="Kuo A."/>
            <person name="Kohler A."/>
            <person name="Daghino S."/>
            <person name="Barry K."/>
            <person name="Choi C."/>
            <person name="Cichocki N."/>
            <person name="Clum A."/>
            <person name="Copeland A."/>
            <person name="Hainaut M."/>
            <person name="Haridas S."/>
            <person name="Labutti K."/>
            <person name="Lindquist E."/>
            <person name="Lipzen A."/>
            <person name="Khouja H.-R."/>
            <person name="Murat C."/>
            <person name="Ohm R."/>
            <person name="Olson A."/>
            <person name="Spatafora J."/>
            <person name="Veneault-Fourrey C."/>
            <person name="Henrissat B."/>
            <person name="Grigoriev I."/>
            <person name="Martin F."/>
            <person name="Perotto S."/>
        </authorList>
    </citation>
    <scope>NUCLEOTIDE SEQUENCE [LARGE SCALE GENOMIC DNA]</scope>
    <source>
        <strain evidence="2 3">E</strain>
    </source>
</reference>